<reference evidence="3 4" key="1">
    <citation type="submission" date="2018-11" db="EMBL/GenBank/DDBJ databases">
        <title>The genome draft of YIM 96095.</title>
        <authorList>
            <person name="Tang S.-K."/>
            <person name="Chunyu W.-X."/>
            <person name="Feng Y.-Z."/>
        </authorList>
    </citation>
    <scope>NUCLEOTIDE SEQUENCE [LARGE SCALE GENOMIC DNA]</scope>
    <source>
        <strain evidence="3 4">YIM 96095</strain>
    </source>
</reference>
<dbReference type="InterPro" id="IPR000182">
    <property type="entry name" value="GNAT_dom"/>
</dbReference>
<proteinExistence type="predicted"/>
<sequence length="162" mass="17095">MTADGDRIEIRDMTPSDVPTIVGIAERGAAMTAESSPSDSEEQRSSRVRGLVDDATAVSLVATRDEGVCGYLLATVVSAPPEPAGPSAATGPVAYVTEFTVAAPEEWWTAGAALLGRVQQRLRGKGVDRVLVPVDAPDPAKRALLWRSGLTLEFERYASSLV</sequence>
<dbReference type="PROSITE" id="PS51186">
    <property type="entry name" value="GNAT"/>
    <property type="match status" value="1"/>
</dbReference>
<name>A0A3N0DY67_9ACTN</name>
<dbReference type="RefSeq" id="WP_123203564.1">
    <property type="nucleotide sequence ID" value="NZ_RJMB01000039.1"/>
</dbReference>
<dbReference type="SUPFAM" id="SSF55729">
    <property type="entry name" value="Acyl-CoA N-acyltransferases (Nat)"/>
    <property type="match status" value="1"/>
</dbReference>
<dbReference type="OrthoDB" id="3436673at2"/>
<dbReference type="EMBL" id="RJMB01000039">
    <property type="protein sequence ID" value="RNL80527.1"/>
    <property type="molecule type" value="Genomic_DNA"/>
</dbReference>
<dbReference type="GO" id="GO:0016747">
    <property type="term" value="F:acyltransferase activity, transferring groups other than amino-acyl groups"/>
    <property type="evidence" value="ECO:0007669"/>
    <property type="project" value="InterPro"/>
</dbReference>
<evidence type="ECO:0000256" key="1">
    <source>
        <dbReference type="SAM" id="MobiDB-lite"/>
    </source>
</evidence>
<evidence type="ECO:0000259" key="2">
    <source>
        <dbReference type="PROSITE" id="PS51186"/>
    </source>
</evidence>
<comment type="caution">
    <text evidence="3">The sequence shown here is derived from an EMBL/GenBank/DDBJ whole genome shotgun (WGS) entry which is preliminary data.</text>
</comment>
<evidence type="ECO:0000313" key="3">
    <source>
        <dbReference type="EMBL" id="RNL80527.1"/>
    </source>
</evidence>
<keyword evidence="4" id="KW-1185">Reference proteome</keyword>
<keyword evidence="3" id="KW-0808">Transferase</keyword>
<feature type="region of interest" description="Disordered" evidence="1">
    <location>
        <begin position="25"/>
        <end position="49"/>
    </location>
</feature>
<protein>
    <submittedName>
        <fullName evidence="3">GNAT family N-acetyltransferase</fullName>
    </submittedName>
</protein>
<dbReference type="Gene3D" id="3.40.630.30">
    <property type="match status" value="1"/>
</dbReference>
<dbReference type="Proteomes" id="UP000269198">
    <property type="component" value="Unassembled WGS sequence"/>
</dbReference>
<dbReference type="AlphaFoldDB" id="A0A3N0DY67"/>
<accession>A0A3N0DY67</accession>
<feature type="domain" description="N-acetyltransferase" evidence="2">
    <location>
        <begin position="8"/>
        <end position="162"/>
    </location>
</feature>
<organism evidence="3 4">
    <name type="scientific">Halostreptopolyspora alba</name>
    <dbReference type="NCBI Taxonomy" id="2487137"/>
    <lineage>
        <taxon>Bacteria</taxon>
        <taxon>Bacillati</taxon>
        <taxon>Actinomycetota</taxon>
        <taxon>Actinomycetes</taxon>
        <taxon>Streptosporangiales</taxon>
        <taxon>Nocardiopsidaceae</taxon>
        <taxon>Halostreptopolyspora</taxon>
    </lineage>
</organism>
<gene>
    <name evidence="3" type="ORF">EFW17_23150</name>
</gene>
<evidence type="ECO:0000313" key="4">
    <source>
        <dbReference type="Proteomes" id="UP000269198"/>
    </source>
</evidence>
<dbReference type="InterPro" id="IPR016181">
    <property type="entry name" value="Acyl_CoA_acyltransferase"/>
</dbReference>